<reference evidence="2" key="1">
    <citation type="journal article" date="2019" name="Int. J. Syst. Evol. Microbiol.">
        <title>The Global Catalogue of Microorganisms (GCM) 10K type strain sequencing project: providing services to taxonomists for standard genome sequencing and annotation.</title>
        <authorList>
            <consortium name="The Broad Institute Genomics Platform"/>
            <consortium name="The Broad Institute Genome Sequencing Center for Infectious Disease"/>
            <person name="Wu L."/>
            <person name="Ma J."/>
        </authorList>
    </citation>
    <scope>NUCLEOTIDE SEQUENCE [LARGE SCALE GENOMIC DNA]</scope>
    <source>
        <strain evidence="2">JCM 17441</strain>
    </source>
</reference>
<dbReference type="EMBL" id="BAABAT010000054">
    <property type="protein sequence ID" value="GAA4262701.1"/>
    <property type="molecule type" value="Genomic_DNA"/>
</dbReference>
<dbReference type="RefSeq" id="WP_345140481.1">
    <property type="nucleotide sequence ID" value="NZ_BAABAT010000054.1"/>
</dbReference>
<dbReference type="InterPro" id="IPR010982">
    <property type="entry name" value="Lambda_DNA-bd_dom_sf"/>
</dbReference>
<dbReference type="Proteomes" id="UP001500620">
    <property type="component" value="Unassembled WGS sequence"/>
</dbReference>
<dbReference type="Gene3D" id="1.10.260.40">
    <property type="entry name" value="lambda repressor-like DNA-binding domains"/>
    <property type="match status" value="1"/>
</dbReference>
<gene>
    <name evidence="1" type="ORF">GCM10022255_100580</name>
</gene>
<evidence type="ECO:0000313" key="2">
    <source>
        <dbReference type="Proteomes" id="UP001500620"/>
    </source>
</evidence>
<name>A0ABP8DRZ6_9ACTN</name>
<sequence>MAGNSAQGPRTVLEHLLRQQDRTYEEVAAEFERLARGLGERGVTISPRHLRRLASGERSGTTPSTRRVLNAMFAIPVDELLRPWEGGGGRSATSKSETEMLEMAAEQSHEFAFNRDLPMSGEAIERLHDEVVELASLYPVRPLPTILGRLVNTQATILSLLDRRQTPANARRLYFMAAVTAGLLAYAGNDIAKPELALTHARAALLWAEYTDHPGLRAWIRALQSFICYWADRPREALRYAELGTQSAVSASSSASTWLYAGHARAWAALGNAEQAKELLHEADAAAERARPDDLDALGGLCTFGRPRQLYYAGRTLASLPEESADAERFAVEAIEAYRDPQDPTFDFTCEADSRIALALARASRGELDGVADSLAPVFALPPESRIHDLVQTMHLVHRGLNRFDTSAARDLQEEIEDFSQASLPQFPR</sequence>
<evidence type="ECO:0008006" key="3">
    <source>
        <dbReference type="Google" id="ProtNLM"/>
    </source>
</evidence>
<organism evidence="1 2">
    <name type="scientific">Dactylosporangium darangshiense</name>
    <dbReference type="NCBI Taxonomy" id="579108"/>
    <lineage>
        <taxon>Bacteria</taxon>
        <taxon>Bacillati</taxon>
        <taxon>Actinomycetota</taxon>
        <taxon>Actinomycetes</taxon>
        <taxon>Micromonosporales</taxon>
        <taxon>Micromonosporaceae</taxon>
        <taxon>Dactylosporangium</taxon>
    </lineage>
</organism>
<evidence type="ECO:0000313" key="1">
    <source>
        <dbReference type="EMBL" id="GAA4262701.1"/>
    </source>
</evidence>
<protein>
    <recommendedName>
        <fullName evidence="3">XRE family transcriptional regulator</fullName>
    </recommendedName>
</protein>
<keyword evidence="2" id="KW-1185">Reference proteome</keyword>
<proteinExistence type="predicted"/>
<comment type="caution">
    <text evidence="1">The sequence shown here is derived from an EMBL/GenBank/DDBJ whole genome shotgun (WGS) entry which is preliminary data.</text>
</comment>
<accession>A0ABP8DRZ6</accession>